<evidence type="ECO:0000256" key="5">
    <source>
        <dbReference type="SAM" id="Coils"/>
    </source>
</evidence>
<evidence type="ECO:0000256" key="1">
    <source>
        <dbReference type="ARBA" id="ARBA00022723"/>
    </source>
</evidence>
<dbReference type="PANTHER" id="PTHR33248">
    <property type="entry name" value="ZINC ION-BINDING PROTEIN"/>
    <property type="match status" value="1"/>
</dbReference>
<keyword evidence="1" id="KW-0479">Metal-binding</keyword>
<dbReference type="Proteomes" id="UP000694864">
    <property type="component" value="Chromosome 8"/>
</dbReference>
<evidence type="ECO:0000259" key="7">
    <source>
        <dbReference type="PROSITE" id="PS51999"/>
    </source>
</evidence>
<evidence type="ECO:0000256" key="2">
    <source>
        <dbReference type="ARBA" id="ARBA00022771"/>
    </source>
</evidence>
<name>A0ABM0T786_CAMSA</name>
<proteinExistence type="predicted"/>
<keyword evidence="5" id="KW-0175">Coiled coil</keyword>
<reference evidence="8" key="1">
    <citation type="journal article" date="2014" name="Nat. Commun.">
        <title>The emerging biofuel crop Camelina sativa retains a highly undifferentiated hexaploid genome structure.</title>
        <authorList>
            <person name="Kagale S."/>
            <person name="Koh C."/>
            <person name="Nixon J."/>
            <person name="Bollina V."/>
            <person name="Clarke W.E."/>
            <person name="Tuteja R."/>
            <person name="Spillane C."/>
            <person name="Robinson S.J."/>
            <person name="Links M.G."/>
            <person name="Clarke C."/>
            <person name="Higgins E.E."/>
            <person name="Huebert T."/>
            <person name="Sharpe A.G."/>
            <person name="Parkin I.A."/>
        </authorList>
    </citation>
    <scope>NUCLEOTIDE SEQUENCE [LARGE SCALE GENOMIC DNA]</scope>
    <source>
        <strain evidence="8">cv. DH55</strain>
    </source>
</reference>
<feature type="domain" description="GRF-type" evidence="7">
    <location>
        <begin position="26"/>
        <end position="71"/>
    </location>
</feature>
<evidence type="ECO:0000256" key="3">
    <source>
        <dbReference type="ARBA" id="ARBA00022833"/>
    </source>
</evidence>
<keyword evidence="6" id="KW-1133">Transmembrane helix</keyword>
<dbReference type="PROSITE" id="PS51999">
    <property type="entry name" value="ZF_GRF"/>
    <property type="match status" value="1"/>
</dbReference>
<keyword evidence="6" id="KW-0812">Transmembrane</keyword>
<gene>
    <name evidence="9" type="primary">LOC104707298</name>
</gene>
<feature type="coiled-coil region" evidence="5">
    <location>
        <begin position="76"/>
        <end position="103"/>
    </location>
</feature>
<sequence length="149" mass="17393">MSNVSTNSTESSFRARGRVIGVPKRCWCREGIMALTSKSDSNPYRRYYRCGFAVANKLRNDEHTFKWVDEAFVNEIDTLDAKTVELEKQLKDIRTERFELEKMVYEKMEKEIFEKVEDALDEAKSSNKRMMLIIVFLCMIMIGLSKLLG</sequence>
<dbReference type="InterPro" id="IPR010666">
    <property type="entry name" value="Znf_GRF"/>
</dbReference>
<feature type="transmembrane region" description="Helical" evidence="6">
    <location>
        <begin position="130"/>
        <end position="148"/>
    </location>
</feature>
<evidence type="ECO:0000256" key="4">
    <source>
        <dbReference type="PROSITE-ProRule" id="PRU01343"/>
    </source>
</evidence>
<organism evidence="8 9">
    <name type="scientific">Camelina sativa</name>
    <name type="common">False flax</name>
    <name type="synonym">Myagrum sativum</name>
    <dbReference type="NCBI Taxonomy" id="90675"/>
    <lineage>
        <taxon>Eukaryota</taxon>
        <taxon>Viridiplantae</taxon>
        <taxon>Streptophyta</taxon>
        <taxon>Embryophyta</taxon>
        <taxon>Tracheophyta</taxon>
        <taxon>Spermatophyta</taxon>
        <taxon>Magnoliopsida</taxon>
        <taxon>eudicotyledons</taxon>
        <taxon>Gunneridae</taxon>
        <taxon>Pentapetalae</taxon>
        <taxon>rosids</taxon>
        <taxon>malvids</taxon>
        <taxon>Brassicales</taxon>
        <taxon>Brassicaceae</taxon>
        <taxon>Camelineae</taxon>
        <taxon>Camelina</taxon>
    </lineage>
</organism>
<keyword evidence="2 4" id="KW-0863">Zinc-finger</keyword>
<reference evidence="9" key="2">
    <citation type="submission" date="2025-08" db="UniProtKB">
        <authorList>
            <consortium name="RefSeq"/>
        </authorList>
    </citation>
    <scope>IDENTIFICATION</scope>
    <source>
        <tissue evidence="9">Leaf</tissue>
    </source>
</reference>
<dbReference type="RefSeq" id="XP_010421928.1">
    <property type="nucleotide sequence ID" value="XM_010423626.2"/>
</dbReference>
<dbReference type="GeneID" id="104707298"/>
<protein>
    <submittedName>
        <fullName evidence="9">Uncharacterized protein At4g04775-like</fullName>
    </submittedName>
</protein>
<accession>A0ABM0T786</accession>
<keyword evidence="3" id="KW-0862">Zinc</keyword>
<keyword evidence="6" id="KW-0472">Membrane</keyword>
<evidence type="ECO:0000256" key="6">
    <source>
        <dbReference type="SAM" id="Phobius"/>
    </source>
</evidence>
<keyword evidence="8" id="KW-1185">Reference proteome</keyword>
<evidence type="ECO:0000313" key="8">
    <source>
        <dbReference type="Proteomes" id="UP000694864"/>
    </source>
</evidence>
<evidence type="ECO:0000313" key="9">
    <source>
        <dbReference type="RefSeq" id="XP_010421928.1"/>
    </source>
</evidence>